<dbReference type="EMBL" id="BGPR01058293">
    <property type="protein sequence ID" value="GBO34458.1"/>
    <property type="molecule type" value="Genomic_DNA"/>
</dbReference>
<proteinExistence type="predicted"/>
<dbReference type="Proteomes" id="UP000499080">
    <property type="component" value="Unassembled WGS sequence"/>
</dbReference>
<name>A0A4Y2WD20_ARAVE</name>
<evidence type="ECO:0000313" key="2">
    <source>
        <dbReference type="EMBL" id="GBO34458.1"/>
    </source>
</evidence>
<dbReference type="OrthoDB" id="6434374at2759"/>
<organism evidence="2 3">
    <name type="scientific">Araneus ventricosus</name>
    <name type="common">Orbweaver spider</name>
    <name type="synonym">Epeira ventricosa</name>
    <dbReference type="NCBI Taxonomy" id="182803"/>
    <lineage>
        <taxon>Eukaryota</taxon>
        <taxon>Metazoa</taxon>
        <taxon>Ecdysozoa</taxon>
        <taxon>Arthropoda</taxon>
        <taxon>Chelicerata</taxon>
        <taxon>Arachnida</taxon>
        <taxon>Araneae</taxon>
        <taxon>Araneomorphae</taxon>
        <taxon>Entelegynae</taxon>
        <taxon>Araneoidea</taxon>
        <taxon>Araneidae</taxon>
        <taxon>Araneus</taxon>
    </lineage>
</organism>
<accession>A0A4Y2WD20</accession>
<evidence type="ECO:0000256" key="1">
    <source>
        <dbReference type="SAM" id="Phobius"/>
    </source>
</evidence>
<evidence type="ECO:0000313" key="3">
    <source>
        <dbReference type="Proteomes" id="UP000499080"/>
    </source>
</evidence>
<feature type="transmembrane region" description="Helical" evidence="1">
    <location>
        <begin position="81"/>
        <end position="102"/>
    </location>
</feature>
<keyword evidence="3" id="KW-1185">Reference proteome</keyword>
<protein>
    <submittedName>
        <fullName evidence="2">Uncharacterized protein</fullName>
    </submittedName>
</protein>
<comment type="caution">
    <text evidence="2">The sequence shown here is derived from an EMBL/GenBank/DDBJ whole genome shotgun (WGS) entry which is preliminary data.</text>
</comment>
<dbReference type="AlphaFoldDB" id="A0A4Y2WD20"/>
<gene>
    <name evidence="2" type="ORF">AVEN_64272_1</name>
</gene>
<sequence length="106" mass="12021">MPKRRRWAARQSCPVVRRKAATASRQAASANDGMKEAKDIITFLPGWFPEHYMNLKLRVRRKFKKTTGLTLWKIYVIDKSLLLSLLGTLVTYGILIGTLGTVQSSK</sequence>
<keyword evidence="1" id="KW-1133">Transmembrane helix</keyword>
<keyword evidence="1" id="KW-0812">Transmembrane</keyword>
<reference evidence="2 3" key="1">
    <citation type="journal article" date="2019" name="Sci. Rep.">
        <title>Orb-weaving spider Araneus ventricosus genome elucidates the spidroin gene catalogue.</title>
        <authorList>
            <person name="Kono N."/>
            <person name="Nakamura H."/>
            <person name="Ohtoshi R."/>
            <person name="Moran D.A.P."/>
            <person name="Shinohara A."/>
            <person name="Yoshida Y."/>
            <person name="Fujiwara M."/>
            <person name="Mori M."/>
            <person name="Tomita M."/>
            <person name="Arakawa K."/>
        </authorList>
    </citation>
    <scope>NUCLEOTIDE SEQUENCE [LARGE SCALE GENOMIC DNA]</scope>
</reference>
<keyword evidence="1" id="KW-0472">Membrane</keyword>